<dbReference type="FunFam" id="1.10.10.60:FF:000010">
    <property type="entry name" value="Transcriptional activator Myb isoform A"/>
    <property type="match status" value="1"/>
</dbReference>
<evidence type="ECO:0000256" key="5">
    <source>
        <dbReference type="ARBA" id="ARBA00023242"/>
    </source>
</evidence>
<reference evidence="9" key="1">
    <citation type="journal article" date="2020" name="Nat. Commun.">
        <title>Genome sequence of the cluster root forming white lupin.</title>
        <authorList>
            <person name="Hufnagel B."/>
            <person name="Marques A."/>
            <person name="Soriano A."/>
            <person name="Marques L."/>
            <person name="Divol F."/>
            <person name="Doumas P."/>
            <person name="Sallet E."/>
            <person name="Mancinotti D."/>
            <person name="Carrere S."/>
            <person name="Marande W."/>
            <person name="Arribat S."/>
            <person name="Keller J."/>
            <person name="Huneau C."/>
            <person name="Blein T."/>
            <person name="Aime D."/>
            <person name="Laguerre M."/>
            <person name="Taylor J."/>
            <person name="Schubert V."/>
            <person name="Nelson M."/>
            <person name="Geu-Flores F."/>
            <person name="Crespi M."/>
            <person name="Gallardo-Guerrero K."/>
            <person name="Delaux P.-M."/>
            <person name="Salse J."/>
            <person name="Berges H."/>
            <person name="Guyot R."/>
            <person name="Gouzy J."/>
            <person name="Peret B."/>
        </authorList>
    </citation>
    <scope>NUCLEOTIDE SEQUENCE [LARGE SCALE GENOMIC DNA]</scope>
    <source>
        <strain evidence="9">cv. Amiga</strain>
    </source>
</reference>
<dbReference type="SMART" id="SM00717">
    <property type="entry name" value="SANT"/>
    <property type="match status" value="2"/>
</dbReference>
<dbReference type="PANTHER" id="PTHR45614">
    <property type="entry name" value="MYB PROTEIN-RELATED"/>
    <property type="match status" value="1"/>
</dbReference>
<keyword evidence="9" id="KW-1185">Reference proteome</keyword>
<evidence type="ECO:0000256" key="3">
    <source>
        <dbReference type="ARBA" id="ARBA00023015"/>
    </source>
</evidence>
<dbReference type="CDD" id="cd00167">
    <property type="entry name" value="SANT"/>
    <property type="match status" value="2"/>
</dbReference>
<feature type="domain" description="Myb-like" evidence="6">
    <location>
        <begin position="116"/>
        <end position="177"/>
    </location>
</feature>
<name>A0A6A4QEK5_LUPAL</name>
<dbReference type="Pfam" id="PF00249">
    <property type="entry name" value="Myb_DNA-binding"/>
    <property type="match status" value="2"/>
</dbReference>
<comment type="subcellular location">
    <subcellularLocation>
        <location evidence="1">Nucleus</location>
    </subcellularLocation>
</comment>
<evidence type="ECO:0000256" key="1">
    <source>
        <dbReference type="ARBA" id="ARBA00004123"/>
    </source>
</evidence>
<feature type="domain" description="HTH myb-type" evidence="7">
    <location>
        <begin position="178"/>
        <end position="232"/>
    </location>
</feature>
<dbReference type="AlphaFoldDB" id="A0A6A4QEK5"/>
<evidence type="ECO:0000313" key="8">
    <source>
        <dbReference type="EMBL" id="KAE9612052.1"/>
    </source>
</evidence>
<evidence type="ECO:0000259" key="7">
    <source>
        <dbReference type="PROSITE" id="PS51294"/>
    </source>
</evidence>
<protein>
    <submittedName>
        <fullName evidence="8">Putative transcription factor MYB-HB-like family</fullName>
    </submittedName>
</protein>
<evidence type="ECO:0000256" key="4">
    <source>
        <dbReference type="ARBA" id="ARBA00023125"/>
    </source>
</evidence>
<dbReference type="Gene3D" id="1.10.10.60">
    <property type="entry name" value="Homeodomain-like"/>
    <property type="match status" value="2"/>
</dbReference>
<organism evidence="8 9">
    <name type="scientific">Lupinus albus</name>
    <name type="common">White lupine</name>
    <name type="synonym">Lupinus termis</name>
    <dbReference type="NCBI Taxonomy" id="3870"/>
    <lineage>
        <taxon>Eukaryota</taxon>
        <taxon>Viridiplantae</taxon>
        <taxon>Streptophyta</taxon>
        <taxon>Embryophyta</taxon>
        <taxon>Tracheophyta</taxon>
        <taxon>Spermatophyta</taxon>
        <taxon>Magnoliopsida</taxon>
        <taxon>eudicotyledons</taxon>
        <taxon>Gunneridae</taxon>
        <taxon>Pentapetalae</taxon>
        <taxon>rosids</taxon>
        <taxon>fabids</taxon>
        <taxon>Fabales</taxon>
        <taxon>Fabaceae</taxon>
        <taxon>Papilionoideae</taxon>
        <taxon>50 kb inversion clade</taxon>
        <taxon>genistoids sensu lato</taxon>
        <taxon>core genistoids</taxon>
        <taxon>Genisteae</taxon>
        <taxon>Lupinus</taxon>
    </lineage>
</organism>
<evidence type="ECO:0000313" key="9">
    <source>
        <dbReference type="Proteomes" id="UP000447434"/>
    </source>
</evidence>
<keyword evidence="5" id="KW-0539">Nucleus</keyword>
<dbReference type="PROSITE" id="PS50090">
    <property type="entry name" value="MYB_LIKE"/>
    <property type="match status" value="2"/>
</dbReference>
<gene>
    <name evidence="8" type="ORF">Lalb_Chr06g0168891</name>
</gene>
<dbReference type="Proteomes" id="UP000447434">
    <property type="component" value="Chromosome 6"/>
</dbReference>
<dbReference type="PROSITE" id="PS51294">
    <property type="entry name" value="HTH_MYB"/>
    <property type="match status" value="2"/>
</dbReference>
<feature type="domain" description="Myb-like" evidence="6">
    <location>
        <begin position="178"/>
        <end position="228"/>
    </location>
</feature>
<keyword evidence="3" id="KW-0804">Transcription</keyword>
<dbReference type="InterPro" id="IPR050560">
    <property type="entry name" value="MYB_TF"/>
</dbReference>
<evidence type="ECO:0000256" key="2">
    <source>
        <dbReference type="ARBA" id="ARBA00022737"/>
    </source>
</evidence>
<dbReference type="GO" id="GO:0000981">
    <property type="term" value="F:DNA-binding transcription factor activity, RNA polymerase II-specific"/>
    <property type="evidence" value="ECO:0007669"/>
    <property type="project" value="TreeGrafter"/>
</dbReference>
<feature type="domain" description="HTH myb-type" evidence="7">
    <location>
        <begin position="121"/>
        <end position="177"/>
    </location>
</feature>
<keyword evidence="3" id="KW-0805">Transcription regulation</keyword>
<dbReference type="OrthoDB" id="2143914at2759"/>
<dbReference type="InterPro" id="IPR009057">
    <property type="entry name" value="Homeodomain-like_sf"/>
</dbReference>
<evidence type="ECO:0000259" key="6">
    <source>
        <dbReference type="PROSITE" id="PS50090"/>
    </source>
</evidence>
<dbReference type="GO" id="GO:0000978">
    <property type="term" value="F:RNA polymerase II cis-regulatory region sequence-specific DNA binding"/>
    <property type="evidence" value="ECO:0007669"/>
    <property type="project" value="TreeGrafter"/>
</dbReference>
<accession>A0A6A4QEK5</accession>
<dbReference type="EMBL" id="WOCE01000006">
    <property type="protein sequence ID" value="KAE9612052.1"/>
    <property type="molecule type" value="Genomic_DNA"/>
</dbReference>
<dbReference type="SUPFAM" id="SSF46689">
    <property type="entry name" value="Homeodomain-like"/>
    <property type="match status" value="1"/>
</dbReference>
<comment type="caution">
    <text evidence="8">The sequence shown here is derived from an EMBL/GenBank/DDBJ whole genome shotgun (WGS) entry which is preliminary data.</text>
</comment>
<dbReference type="InterPro" id="IPR001005">
    <property type="entry name" value="SANT/Myb"/>
</dbReference>
<keyword evidence="2" id="KW-0677">Repeat</keyword>
<dbReference type="GO" id="GO:0005634">
    <property type="term" value="C:nucleus"/>
    <property type="evidence" value="ECO:0007669"/>
    <property type="project" value="UniProtKB-SubCell"/>
</dbReference>
<sequence length="332" mass="38001">MIPLQQTSTLVTPPHKNIFLTPSDNSYTNWSQRNIANSYYPIGFSSPNNNKIDVSHEYLYNCKGFLDFPQEIPTQYDAILQPHVYASMVVNPRLQDDISHITVAGNGNEDTNHKIVTNTIKSQWTPEEDKLIILIINFFVVLVESVRRFGLKKWSHIAKLLNGRVGKQCRERWFNHLRPNIRKDSWSEEEDLILIEAHKVVGNKWAKIAKRLVGRTENTVKNHWNATKRSLNTKRRVNKCINPNGELLLNYIKQITNKAVAKKEVKKSMSENHNDINFHQVVYKNSENVYDNGGVDWLLHSYAPSTISGNGSYVPMMVNDGEIASGSGMKDI</sequence>
<proteinExistence type="predicted"/>
<dbReference type="PANTHER" id="PTHR45614:SF273">
    <property type="entry name" value="MYB DOMAIN PROTEIN 100-RELATED"/>
    <property type="match status" value="1"/>
</dbReference>
<dbReference type="InterPro" id="IPR017930">
    <property type="entry name" value="Myb_dom"/>
</dbReference>
<keyword evidence="4" id="KW-0238">DNA-binding</keyword>